<proteinExistence type="predicted"/>
<dbReference type="SUPFAM" id="SSF50952">
    <property type="entry name" value="Soluble quinoprotein glucose dehydrogenase"/>
    <property type="match status" value="1"/>
</dbReference>
<accession>A0AAD9QCY3</accession>
<comment type="caution">
    <text evidence="2">The sequence shown here is derived from an EMBL/GenBank/DDBJ whole genome shotgun (WGS) entry which is preliminary data.</text>
</comment>
<feature type="region of interest" description="Disordered" evidence="1">
    <location>
        <begin position="1"/>
        <end position="21"/>
    </location>
</feature>
<evidence type="ECO:0000313" key="2">
    <source>
        <dbReference type="EMBL" id="KAK2558595.1"/>
    </source>
</evidence>
<dbReference type="InterPro" id="IPR011041">
    <property type="entry name" value="Quinoprot_gluc/sorb_DH_b-prop"/>
</dbReference>
<dbReference type="Proteomes" id="UP001249851">
    <property type="component" value="Unassembled WGS sequence"/>
</dbReference>
<protein>
    <submittedName>
        <fullName evidence="2">Uncharacterized protein</fullName>
    </submittedName>
</protein>
<evidence type="ECO:0000256" key="1">
    <source>
        <dbReference type="SAM" id="MobiDB-lite"/>
    </source>
</evidence>
<evidence type="ECO:0000313" key="3">
    <source>
        <dbReference type="Proteomes" id="UP001249851"/>
    </source>
</evidence>
<reference evidence="2" key="2">
    <citation type="journal article" date="2023" name="Science">
        <title>Genomic signatures of disease resistance in endangered staghorn corals.</title>
        <authorList>
            <person name="Vollmer S.V."/>
            <person name="Selwyn J.D."/>
            <person name="Despard B.A."/>
            <person name="Roesel C.L."/>
        </authorList>
    </citation>
    <scope>NUCLEOTIDE SEQUENCE</scope>
    <source>
        <strain evidence="2">K2</strain>
    </source>
</reference>
<gene>
    <name evidence="2" type="ORF">P5673_018774</name>
</gene>
<keyword evidence="3" id="KW-1185">Reference proteome</keyword>
<sequence>MWGPLKKKKDPQFPGNGGPNDPRLPYLVGTLNAYANIQTYGTLVPLWSTNDSIQQEESNKQAMEKIVTLSKKAEIGEKPKYLRPLPELVHLVNCFKSAFVLHKGERVNLSNLRALYNDVDENIKHQMRQMLERDLVKVLSKWLEKERKEIKFSASDVNKLPLDREIKNPLAVVAAATDMLTITDSHSHCVYQATNSYVSDSSDDGGITRFHMVTSECVMIVENGTPLCQTVHSVDVTKDGHLIFTDRGSHMLQTLSQEGSTSIEMAKEDKTILRDWRDNFGKPVHQLTGRNKSTKDNVGILPIFAYATPDPPQQPLNFFTMVDQTPRLARTESIAPSGAACRTILFQANTVFILKRDHIRPQSGVAASGPFFIGTLETDITENDHESYFDLQLYVPSFQDCLNFIYHGKVNVHSDAVICTVDET</sequence>
<dbReference type="AlphaFoldDB" id="A0AAD9QCY3"/>
<organism evidence="2 3">
    <name type="scientific">Acropora cervicornis</name>
    <name type="common">Staghorn coral</name>
    <dbReference type="NCBI Taxonomy" id="6130"/>
    <lineage>
        <taxon>Eukaryota</taxon>
        <taxon>Metazoa</taxon>
        <taxon>Cnidaria</taxon>
        <taxon>Anthozoa</taxon>
        <taxon>Hexacorallia</taxon>
        <taxon>Scleractinia</taxon>
        <taxon>Astrocoeniina</taxon>
        <taxon>Acroporidae</taxon>
        <taxon>Acropora</taxon>
    </lineage>
</organism>
<name>A0AAD9QCY3_ACRCE</name>
<reference evidence="2" key="1">
    <citation type="journal article" date="2023" name="G3 (Bethesda)">
        <title>Whole genome assembly and annotation of the endangered Caribbean coral Acropora cervicornis.</title>
        <authorList>
            <person name="Selwyn J.D."/>
            <person name="Vollmer S.V."/>
        </authorList>
    </citation>
    <scope>NUCLEOTIDE SEQUENCE</scope>
    <source>
        <strain evidence="2">K2</strain>
    </source>
</reference>
<dbReference type="EMBL" id="JARQWQ010000043">
    <property type="protein sequence ID" value="KAK2558595.1"/>
    <property type="molecule type" value="Genomic_DNA"/>
</dbReference>